<dbReference type="EMBL" id="JAKELL010000001">
    <property type="protein sequence ID" value="KAH9001417.1"/>
    <property type="molecule type" value="Genomic_DNA"/>
</dbReference>
<sequence>MSFISGLPHRSSPYFSVGHFFRVLNASVFGVEPSRAIAGFKLENYDVDYATGFFPPEPLPRLSGPFELWERALDDAEGNISLGEDTRESAKAKRPYGESWRERVRAVSIREPDCFLQRAHMILAFLVHFYVHSQPPSDTPTPVHVPESLAIPIVNVSRALGIAPVLTFADTVLWNAIPADSQLPISANNIKFVRSFSGNSTEKNFHIASAKAELRGVEILRIIEDYAQLPDIVDVHAVSKTARDLRRLVTVVQDLTDILQNVKEAVDPYSFYWEVRPWFRGSGCGASKWIYDGVPESDSLDLAGPSAGQSSVMHAIDVYLDVDHQLYQKRSPAPSEENKRADKGRYMPGDHQAFLRDLAALRVSIRTRAKTSPLLRESYDLAVLALKKFRDAHMRVACLYVISMANTTPPGTPEEGSERQRTQQGPRQGTGGSHISSLLKAGRDATDRTLLGRR</sequence>
<dbReference type="GO" id="GO:0005737">
    <property type="term" value="C:cytoplasm"/>
    <property type="evidence" value="ECO:0007669"/>
    <property type="project" value="TreeGrafter"/>
</dbReference>
<dbReference type="PANTHER" id="PTHR28657">
    <property type="entry name" value="INDOLEAMINE 2,3-DIOXYGENASE"/>
    <property type="match status" value="1"/>
</dbReference>
<feature type="binding site" description="proximal binding residue" evidence="4">
    <location>
        <position position="393"/>
    </location>
    <ligand>
        <name>heme b</name>
        <dbReference type="ChEBI" id="CHEBI:60344"/>
    </ligand>
    <ligandPart>
        <name>Fe</name>
        <dbReference type="ChEBI" id="CHEBI:18248"/>
    </ligandPart>
</feature>
<evidence type="ECO:0000256" key="1">
    <source>
        <dbReference type="ARBA" id="ARBA00007119"/>
    </source>
</evidence>
<keyword evidence="2 4" id="KW-0479">Metal-binding</keyword>
<evidence type="ECO:0000256" key="4">
    <source>
        <dbReference type="PIRSR" id="PIRSR600898-1"/>
    </source>
</evidence>
<dbReference type="Pfam" id="PF01231">
    <property type="entry name" value="IDO"/>
    <property type="match status" value="1"/>
</dbReference>
<dbReference type="GO" id="GO:0033754">
    <property type="term" value="F:indoleamine 2,3-dioxygenase activity"/>
    <property type="evidence" value="ECO:0007669"/>
    <property type="project" value="TreeGrafter"/>
</dbReference>
<dbReference type="SUPFAM" id="SSF140959">
    <property type="entry name" value="Indolic compounds 2,3-dioxygenase-like"/>
    <property type="match status" value="1"/>
</dbReference>
<dbReference type="GO" id="GO:0034354">
    <property type="term" value="P:'de novo' NAD+ biosynthetic process from L-tryptophan"/>
    <property type="evidence" value="ECO:0007669"/>
    <property type="project" value="TreeGrafter"/>
</dbReference>
<evidence type="ECO:0000313" key="7">
    <source>
        <dbReference type="Proteomes" id="UP001201163"/>
    </source>
</evidence>
<feature type="region of interest" description="Disordered" evidence="5">
    <location>
        <begin position="407"/>
        <end position="454"/>
    </location>
</feature>
<dbReference type="PANTHER" id="PTHR28657:SF5">
    <property type="entry name" value="INDOLEAMINE 2,3-DIOXYGENASE"/>
    <property type="match status" value="1"/>
</dbReference>
<evidence type="ECO:0000256" key="5">
    <source>
        <dbReference type="SAM" id="MobiDB-lite"/>
    </source>
</evidence>
<comment type="caution">
    <text evidence="6">The sequence shown here is derived from an EMBL/GenBank/DDBJ whole genome shotgun (WGS) entry which is preliminary data.</text>
</comment>
<dbReference type="GO" id="GO:0019441">
    <property type="term" value="P:L-tryptophan catabolic process to kynurenine"/>
    <property type="evidence" value="ECO:0007669"/>
    <property type="project" value="InterPro"/>
</dbReference>
<dbReference type="Gene3D" id="1.20.58.480">
    <property type="match status" value="1"/>
</dbReference>
<evidence type="ECO:0000256" key="3">
    <source>
        <dbReference type="ARBA" id="ARBA00023004"/>
    </source>
</evidence>
<comment type="similarity">
    <text evidence="1">Belongs to the indoleamine 2,3-dioxygenase family.</text>
</comment>
<name>A0AAD4LT21_9AGAM</name>
<organism evidence="6 7">
    <name type="scientific">Lactarius akahatsu</name>
    <dbReference type="NCBI Taxonomy" id="416441"/>
    <lineage>
        <taxon>Eukaryota</taxon>
        <taxon>Fungi</taxon>
        <taxon>Dikarya</taxon>
        <taxon>Basidiomycota</taxon>
        <taxon>Agaricomycotina</taxon>
        <taxon>Agaricomycetes</taxon>
        <taxon>Russulales</taxon>
        <taxon>Russulaceae</taxon>
        <taxon>Lactarius</taxon>
    </lineage>
</organism>
<dbReference type="Proteomes" id="UP001201163">
    <property type="component" value="Unassembled WGS sequence"/>
</dbReference>
<keyword evidence="3 4" id="KW-0408">Iron</keyword>
<dbReference type="InterPro" id="IPR000898">
    <property type="entry name" value="Indolamine_dOase"/>
</dbReference>
<evidence type="ECO:0000256" key="2">
    <source>
        <dbReference type="ARBA" id="ARBA00022723"/>
    </source>
</evidence>
<dbReference type="InterPro" id="IPR037217">
    <property type="entry name" value="Trp/Indoleamine_2_3_dOase-like"/>
</dbReference>
<dbReference type="GO" id="GO:0020037">
    <property type="term" value="F:heme binding"/>
    <property type="evidence" value="ECO:0007669"/>
    <property type="project" value="InterPro"/>
</dbReference>
<proteinExistence type="inferred from homology"/>
<reference evidence="6" key="1">
    <citation type="submission" date="2022-01" db="EMBL/GenBank/DDBJ databases">
        <title>Comparative genomics reveals a dynamic genome evolution in the ectomycorrhizal milk-cap (Lactarius) mushrooms.</title>
        <authorList>
            <consortium name="DOE Joint Genome Institute"/>
            <person name="Lebreton A."/>
            <person name="Tang N."/>
            <person name="Kuo A."/>
            <person name="LaButti K."/>
            <person name="Drula E."/>
            <person name="Barry K."/>
            <person name="Clum A."/>
            <person name="Lipzen A."/>
            <person name="Mousain D."/>
            <person name="Ng V."/>
            <person name="Wang R."/>
            <person name="Wang X."/>
            <person name="Dai Y."/>
            <person name="Henrissat B."/>
            <person name="Grigoriev I.V."/>
            <person name="Guerin-Laguette A."/>
            <person name="Yu F."/>
            <person name="Martin F.M."/>
        </authorList>
    </citation>
    <scope>NUCLEOTIDE SEQUENCE</scope>
    <source>
        <strain evidence="6">QP</strain>
    </source>
</reference>
<accession>A0AAD4LT21</accession>
<protein>
    <submittedName>
        <fullName evidence="6">Indoleamine 2,3-dioxygenase</fullName>
    </submittedName>
</protein>
<gene>
    <name evidence="6" type="ORF">EDB92DRAFT_1931945</name>
</gene>
<dbReference type="GO" id="GO:0046872">
    <property type="term" value="F:metal ion binding"/>
    <property type="evidence" value="ECO:0007669"/>
    <property type="project" value="UniProtKB-KW"/>
</dbReference>
<keyword evidence="4" id="KW-0349">Heme</keyword>
<dbReference type="AlphaFoldDB" id="A0AAD4LT21"/>
<evidence type="ECO:0000313" key="6">
    <source>
        <dbReference type="EMBL" id="KAH9001417.1"/>
    </source>
</evidence>
<keyword evidence="7" id="KW-1185">Reference proteome</keyword>